<feature type="transmembrane region" description="Helical" evidence="1">
    <location>
        <begin position="50"/>
        <end position="68"/>
    </location>
</feature>
<feature type="transmembrane region" description="Helical" evidence="1">
    <location>
        <begin position="75"/>
        <end position="98"/>
    </location>
</feature>
<organism evidence="2 3">
    <name type="scientific">Pelagicoccus albus</name>
    <dbReference type="NCBI Taxonomy" id="415222"/>
    <lineage>
        <taxon>Bacteria</taxon>
        <taxon>Pseudomonadati</taxon>
        <taxon>Verrucomicrobiota</taxon>
        <taxon>Opitutia</taxon>
        <taxon>Puniceicoccales</taxon>
        <taxon>Pelagicoccaceae</taxon>
        <taxon>Pelagicoccus</taxon>
    </lineage>
</organism>
<keyword evidence="3" id="KW-1185">Reference proteome</keyword>
<evidence type="ECO:0000313" key="2">
    <source>
        <dbReference type="EMBL" id="MBC2608108.1"/>
    </source>
</evidence>
<keyword evidence="1" id="KW-1133">Transmembrane helix</keyword>
<evidence type="ECO:0000256" key="1">
    <source>
        <dbReference type="SAM" id="Phobius"/>
    </source>
</evidence>
<dbReference type="Proteomes" id="UP000526501">
    <property type="component" value="Unassembled WGS sequence"/>
</dbReference>
<keyword evidence="1" id="KW-0472">Membrane</keyword>
<reference evidence="2 3" key="1">
    <citation type="submission" date="2020-07" db="EMBL/GenBank/DDBJ databases">
        <authorList>
            <person name="Feng X."/>
        </authorList>
    </citation>
    <scope>NUCLEOTIDE SEQUENCE [LARGE SCALE GENOMIC DNA]</scope>
    <source>
        <strain evidence="2 3">JCM23202</strain>
    </source>
</reference>
<proteinExistence type="predicted"/>
<feature type="transmembrane region" description="Helical" evidence="1">
    <location>
        <begin position="104"/>
        <end position="122"/>
    </location>
</feature>
<accession>A0A7X1B9F8</accession>
<evidence type="ECO:0000313" key="3">
    <source>
        <dbReference type="Proteomes" id="UP000526501"/>
    </source>
</evidence>
<protein>
    <submittedName>
        <fullName evidence="2">DoxX family protein</fullName>
    </submittedName>
</protein>
<keyword evidence="1" id="KW-0812">Transmembrane</keyword>
<dbReference type="RefSeq" id="WP_185661962.1">
    <property type="nucleotide sequence ID" value="NZ_CAWPOO010000013.1"/>
</dbReference>
<sequence length="143" mass="15523">MNSGNSKLWSVSDLLMRVLAAFIFGQTLFFKFAGADESMYIFDRLGIEPWGRIGSALAELVVVLALLIPRTAFLGALGGMAILSVAILSHLTVLGIVVQGDGGLLFGMAVLAWLCCLGISILRRRDLKLILCRIRKQDRPSNS</sequence>
<gene>
    <name evidence="2" type="ORF">H5P27_18785</name>
</gene>
<dbReference type="EMBL" id="JACHVC010000013">
    <property type="protein sequence ID" value="MBC2608108.1"/>
    <property type="molecule type" value="Genomic_DNA"/>
</dbReference>
<dbReference type="AlphaFoldDB" id="A0A7X1B9F8"/>
<comment type="caution">
    <text evidence="2">The sequence shown here is derived from an EMBL/GenBank/DDBJ whole genome shotgun (WGS) entry which is preliminary data.</text>
</comment>
<name>A0A7X1B9F8_9BACT</name>